<evidence type="ECO:0008006" key="4">
    <source>
        <dbReference type="Google" id="ProtNLM"/>
    </source>
</evidence>
<sequence>MTPNKMLSFALLAVTIVGMIGRSSAYGNDVIRPCPETEGPCYIHDDHSQEGCPYPCRCISDKINEGITTGWGRCFTDQYYG</sequence>
<keyword evidence="3" id="KW-1185">Reference proteome</keyword>
<dbReference type="AlphaFoldDB" id="A0AAQ4F0R1"/>
<protein>
    <recommendedName>
        <fullName evidence="4">Secreted protein</fullName>
    </recommendedName>
</protein>
<dbReference type="EMBL" id="JARKHS020008665">
    <property type="protein sequence ID" value="KAK8780559.1"/>
    <property type="molecule type" value="Genomic_DNA"/>
</dbReference>
<proteinExistence type="predicted"/>
<comment type="caution">
    <text evidence="2">The sequence shown here is derived from an EMBL/GenBank/DDBJ whole genome shotgun (WGS) entry which is preliminary data.</text>
</comment>
<reference evidence="2 3" key="1">
    <citation type="journal article" date="2023" name="Arcadia Sci">
        <title>De novo assembly of a long-read Amblyomma americanum tick genome.</title>
        <authorList>
            <person name="Chou S."/>
            <person name="Poskanzer K.E."/>
            <person name="Rollins M."/>
            <person name="Thuy-Boun P.S."/>
        </authorList>
    </citation>
    <scope>NUCLEOTIDE SEQUENCE [LARGE SCALE GENOMIC DNA]</scope>
    <source>
        <strain evidence="2">F_SG_1</strain>
        <tissue evidence="2">Salivary glands</tissue>
    </source>
</reference>
<organism evidence="2 3">
    <name type="scientific">Amblyomma americanum</name>
    <name type="common">Lone star tick</name>
    <dbReference type="NCBI Taxonomy" id="6943"/>
    <lineage>
        <taxon>Eukaryota</taxon>
        <taxon>Metazoa</taxon>
        <taxon>Ecdysozoa</taxon>
        <taxon>Arthropoda</taxon>
        <taxon>Chelicerata</taxon>
        <taxon>Arachnida</taxon>
        <taxon>Acari</taxon>
        <taxon>Parasitiformes</taxon>
        <taxon>Ixodida</taxon>
        <taxon>Ixodoidea</taxon>
        <taxon>Ixodidae</taxon>
        <taxon>Amblyomminae</taxon>
        <taxon>Amblyomma</taxon>
    </lineage>
</organism>
<evidence type="ECO:0000313" key="3">
    <source>
        <dbReference type="Proteomes" id="UP001321473"/>
    </source>
</evidence>
<evidence type="ECO:0000313" key="2">
    <source>
        <dbReference type="EMBL" id="KAK8780559.1"/>
    </source>
</evidence>
<evidence type="ECO:0000256" key="1">
    <source>
        <dbReference type="SAM" id="SignalP"/>
    </source>
</evidence>
<feature type="signal peptide" evidence="1">
    <location>
        <begin position="1"/>
        <end position="25"/>
    </location>
</feature>
<accession>A0AAQ4F0R1</accession>
<dbReference type="Proteomes" id="UP001321473">
    <property type="component" value="Unassembled WGS sequence"/>
</dbReference>
<gene>
    <name evidence="2" type="ORF">V5799_018101</name>
</gene>
<feature type="chain" id="PRO_5042953655" description="Secreted protein" evidence="1">
    <location>
        <begin position="26"/>
        <end position="81"/>
    </location>
</feature>
<keyword evidence="1" id="KW-0732">Signal</keyword>
<name>A0AAQ4F0R1_AMBAM</name>